<keyword evidence="1" id="KW-1185">Reference proteome</keyword>
<reference evidence="2" key="1">
    <citation type="submission" date="2016-11" db="UniProtKB">
        <authorList>
            <consortium name="WormBaseParasite"/>
        </authorList>
    </citation>
    <scope>IDENTIFICATION</scope>
</reference>
<organism evidence="1 2">
    <name type="scientific">Caenorhabditis tropicalis</name>
    <dbReference type="NCBI Taxonomy" id="1561998"/>
    <lineage>
        <taxon>Eukaryota</taxon>
        <taxon>Metazoa</taxon>
        <taxon>Ecdysozoa</taxon>
        <taxon>Nematoda</taxon>
        <taxon>Chromadorea</taxon>
        <taxon>Rhabditida</taxon>
        <taxon>Rhabditina</taxon>
        <taxon>Rhabditomorpha</taxon>
        <taxon>Rhabditoidea</taxon>
        <taxon>Rhabditidae</taxon>
        <taxon>Peloderinae</taxon>
        <taxon>Caenorhabditis</taxon>
    </lineage>
</organism>
<evidence type="ECO:0000313" key="1">
    <source>
        <dbReference type="Proteomes" id="UP000095282"/>
    </source>
</evidence>
<dbReference type="AlphaFoldDB" id="A0A1I7U057"/>
<dbReference type="Proteomes" id="UP000095282">
    <property type="component" value="Unplaced"/>
</dbReference>
<dbReference type="WBParaSite" id="Csp11.Scaffold629.g13531.t1">
    <property type="protein sequence ID" value="Csp11.Scaffold629.g13531.t1"/>
    <property type="gene ID" value="Csp11.Scaffold629.g13531"/>
</dbReference>
<name>A0A1I7U057_9PELO</name>
<protein>
    <submittedName>
        <fullName evidence="2">Extensin-like</fullName>
    </submittedName>
</protein>
<sequence length="209" mass="22740">MDSESLLLSRKRSTPYFLEDKLCLNNNEPTEVESAILAKKMKLSAFRNSLPLGLDDSHTVSAFSIYMASKDPPVTPVPISNSQPGNLNCWTPQSQSTPMTVSELCPVAPKLIKPVPVLPQSGPVQSSPTVQWPLRPIPVKIVPIISPSSTPKPVPVSPVKSSIPSFWPAQHTSSANEKQHNQLLDLLYGSSTPSYSSIRSTVTPQGKRF</sequence>
<proteinExistence type="predicted"/>
<evidence type="ECO:0000313" key="2">
    <source>
        <dbReference type="WBParaSite" id="Csp11.Scaffold629.g13531.t1"/>
    </source>
</evidence>
<accession>A0A1I7U057</accession>